<sequence length="1053" mass="104641">MKKLFGQVARKAVALADDIASYNDGRHVPAKARPGGAPKGGDGGAGDGGLDPVLEHLLRNVRSRHVRQHFARTPATEYTRHRNLTIQVATYNVGGKKPHPGIRLDDWLGPGAAGAGAGARVPPQAGPAAAAAAPGGADVVAVGFQELVPLNAGSVMGVLANDNVDAWDRCLAAHLNGEEWAAQRYGTLGPAAPGTAAAAAAAAAMLDAKWQGGPPPRSQLEGGGGGGGAGGGGAEGGSGVEDSTYVQVASKQLVGVYLSVWVRRSLLSAVHGVQVTTVATGFGGYLGNKGAVAARLRLFDSSLVFVAAHLTAGEAEGDELKRNADVADILRRAAFASGLDGGGAVPMTASAAAAVSASLGPGHWPAWPCGITDHDLAIWVGDLNYRLAVAPAAAAAAAQPGSSNSGAGAAAAAPVAPKAAGGGGLLTDADARAAIRSGKLDALINVDQLHRERTAGRVFKGWHEGRITFAPTYKYKVGTNTYNGDDAPSASASSAALAPQPASQSQADLAVAEDADSASVTGPSAVVGPDAESHKRRTPAWCDRVLWWTRAGAHDQAAAAGSSGTAAATLKQLGYWRGELAFSDHRPVSSLFSAQVVSYDRPKIESLLEAALRAVDLMQQSMRPKVTVEPVVLEAGDWVAPGRHVRLRVTLSNTGPVEAIWHFIPPPNAGGGGGKGGGGKFGLDDETPPLPPWLTATPAEGVLAAGATCELDLSVLVAGGPGGAAAALSADVAGSGRGGGGSSAGGSLDCIVILRIEDSGDKFISIGGRYRRSFLGMPLAALLAPGRAGGVLPAAEAEQLAAGLGVGPLALTPAPAPEAGSEGEAAAVPREVAALLAALAADGGAALRTPGILVDSAPEAAARAGAAPESEPAAATAPAAAEAAEADAGVEAAAAAQQPASRAGQCALLRALEAVRLPLDGGCGVPPSAAPHDVAALLLLWCGQLPQPLISTAAADAAAAAPPVSPGDAAALLRRHCDAASRGVLAALLPVLRSALAPAAVAANGLSAARLAGALSAWWLPPLAAGASPDAGANRRRLLRMLLEPAAAGESLV</sequence>
<gene>
    <name evidence="5" type="ORF">CHLRE_07g352400v5</name>
</gene>
<dbReference type="EMBL" id="CM008968">
    <property type="protein sequence ID" value="PNW81354.1"/>
    <property type="molecule type" value="Genomic_DNA"/>
</dbReference>
<evidence type="ECO:0000256" key="2">
    <source>
        <dbReference type="ARBA" id="ARBA00022801"/>
    </source>
</evidence>
<feature type="compositionally biased region" description="Low complexity" evidence="3">
    <location>
        <begin position="488"/>
        <end position="510"/>
    </location>
</feature>
<dbReference type="InterPro" id="IPR036691">
    <property type="entry name" value="Endo/exonu/phosph_ase_sf"/>
</dbReference>
<dbReference type="Gramene" id="PNW81354">
    <property type="protein sequence ID" value="PNW81354"/>
    <property type="gene ID" value="CHLRE_07g352400v5"/>
</dbReference>
<dbReference type="InterPro" id="IPR013783">
    <property type="entry name" value="Ig-like_fold"/>
</dbReference>
<dbReference type="AlphaFoldDB" id="A0A2K3DLD8"/>
<accession>A0A2K3DLD8</accession>
<dbReference type="GeneID" id="5718196"/>
<organism evidence="5 6">
    <name type="scientific">Chlamydomonas reinhardtii</name>
    <name type="common">Chlamydomonas smithii</name>
    <dbReference type="NCBI Taxonomy" id="3055"/>
    <lineage>
        <taxon>Eukaryota</taxon>
        <taxon>Viridiplantae</taxon>
        <taxon>Chlorophyta</taxon>
        <taxon>core chlorophytes</taxon>
        <taxon>Chlorophyceae</taxon>
        <taxon>CS clade</taxon>
        <taxon>Chlamydomonadales</taxon>
        <taxon>Chlamydomonadaceae</taxon>
        <taxon>Chlamydomonas</taxon>
    </lineage>
</organism>
<dbReference type="KEGG" id="cre:CHLRE_07g352400v5"/>
<dbReference type="GO" id="GO:0046856">
    <property type="term" value="P:phosphatidylinositol dephosphorylation"/>
    <property type="evidence" value="ECO:0000318"/>
    <property type="project" value="GO_Central"/>
</dbReference>
<dbReference type="ExpressionAtlas" id="A0A2K3DLD8">
    <property type="expression patterns" value="baseline"/>
</dbReference>
<evidence type="ECO:0000256" key="3">
    <source>
        <dbReference type="SAM" id="MobiDB-lite"/>
    </source>
</evidence>
<dbReference type="SUPFAM" id="SSF56219">
    <property type="entry name" value="DNase I-like"/>
    <property type="match status" value="1"/>
</dbReference>
<dbReference type="PANTHER" id="PTHR45666">
    <property type="entry name" value="TYPE IV INOSITOL POLYPHOSPHATE 5-PHOSPHATASE 9"/>
    <property type="match status" value="1"/>
</dbReference>
<dbReference type="FunCoup" id="A0A2K3DLD8">
    <property type="interactions" value="1694"/>
</dbReference>
<evidence type="ECO:0000256" key="1">
    <source>
        <dbReference type="ARBA" id="ARBA00010768"/>
    </source>
</evidence>
<dbReference type="SMART" id="SM00128">
    <property type="entry name" value="IPPc"/>
    <property type="match status" value="1"/>
</dbReference>
<keyword evidence="2" id="KW-0378">Hydrolase</keyword>
<evidence type="ECO:0000259" key="4">
    <source>
        <dbReference type="SMART" id="SM00128"/>
    </source>
</evidence>
<feature type="compositionally biased region" description="Gly residues" evidence="3">
    <location>
        <begin position="221"/>
        <end position="238"/>
    </location>
</feature>
<feature type="region of interest" description="Disordered" evidence="3">
    <location>
        <begin position="488"/>
        <end position="532"/>
    </location>
</feature>
<dbReference type="Gene3D" id="3.60.10.10">
    <property type="entry name" value="Endonuclease/exonuclease/phosphatase"/>
    <property type="match status" value="1"/>
</dbReference>
<protein>
    <recommendedName>
        <fullName evidence="4">Inositol polyphosphate-related phosphatase domain-containing protein</fullName>
    </recommendedName>
</protein>
<dbReference type="OMA" id="CDRVLWW"/>
<dbReference type="Proteomes" id="UP000006906">
    <property type="component" value="Chromosome 7"/>
</dbReference>
<name>A0A2K3DLD8_CHLRE</name>
<dbReference type="Gene3D" id="2.60.40.10">
    <property type="entry name" value="Immunoglobulins"/>
    <property type="match status" value="1"/>
</dbReference>
<dbReference type="GO" id="GO:0004439">
    <property type="term" value="F:phosphatidylinositol-4,5-bisphosphate 5-phosphatase activity"/>
    <property type="evidence" value="ECO:0000318"/>
    <property type="project" value="GO_Central"/>
</dbReference>
<dbReference type="InterPro" id="IPR045849">
    <property type="entry name" value="IP5P_plant"/>
</dbReference>
<feature type="region of interest" description="Disordered" evidence="3">
    <location>
        <begin position="210"/>
        <end position="238"/>
    </location>
</feature>
<dbReference type="PANTHER" id="PTHR45666:SF22">
    <property type="entry name" value="TYPE I INOSITOL POLYPHOSPHATE 5-PHOSPHATASE 4"/>
    <property type="match status" value="1"/>
</dbReference>
<feature type="domain" description="Inositol polyphosphate-related phosphatase" evidence="4">
    <location>
        <begin position="82"/>
        <end position="600"/>
    </location>
</feature>
<dbReference type="STRING" id="3055.A0A2K3DLD8"/>
<dbReference type="Pfam" id="PF22669">
    <property type="entry name" value="Exo_endo_phos2"/>
    <property type="match status" value="3"/>
</dbReference>
<dbReference type="OrthoDB" id="62798at2759"/>
<comment type="similarity">
    <text evidence="1">Belongs to the inositol polyphosphate 5-phosphatase family.</text>
</comment>
<dbReference type="RefSeq" id="XP_042923156.1">
    <property type="nucleotide sequence ID" value="XM_043064588.1"/>
</dbReference>
<keyword evidence="6" id="KW-1185">Reference proteome</keyword>
<feature type="compositionally biased region" description="Gly residues" evidence="3">
    <location>
        <begin position="37"/>
        <end position="49"/>
    </location>
</feature>
<dbReference type="InterPro" id="IPR000300">
    <property type="entry name" value="IPPc"/>
</dbReference>
<evidence type="ECO:0000313" key="6">
    <source>
        <dbReference type="Proteomes" id="UP000006906"/>
    </source>
</evidence>
<proteinExistence type="inferred from homology"/>
<dbReference type="GO" id="GO:0034485">
    <property type="term" value="F:phosphatidylinositol-3,4,5-trisphosphate 5-phosphatase activity"/>
    <property type="evidence" value="ECO:0000318"/>
    <property type="project" value="GO_Central"/>
</dbReference>
<dbReference type="InParanoid" id="A0A2K3DLD8"/>
<reference evidence="5 6" key="1">
    <citation type="journal article" date="2007" name="Science">
        <title>The Chlamydomonas genome reveals the evolution of key animal and plant functions.</title>
        <authorList>
            <person name="Merchant S.S."/>
            <person name="Prochnik S.E."/>
            <person name="Vallon O."/>
            <person name="Harris E.H."/>
            <person name="Karpowicz S.J."/>
            <person name="Witman G.B."/>
            <person name="Terry A."/>
            <person name="Salamov A."/>
            <person name="Fritz-Laylin L.K."/>
            <person name="Marechal-Drouard L."/>
            <person name="Marshall W.F."/>
            <person name="Qu L.H."/>
            <person name="Nelson D.R."/>
            <person name="Sanderfoot A.A."/>
            <person name="Spalding M.H."/>
            <person name="Kapitonov V.V."/>
            <person name="Ren Q."/>
            <person name="Ferris P."/>
            <person name="Lindquist E."/>
            <person name="Shapiro H."/>
            <person name="Lucas S.M."/>
            <person name="Grimwood J."/>
            <person name="Schmutz J."/>
            <person name="Cardol P."/>
            <person name="Cerutti H."/>
            <person name="Chanfreau G."/>
            <person name="Chen C.L."/>
            <person name="Cognat V."/>
            <person name="Croft M.T."/>
            <person name="Dent R."/>
            <person name="Dutcher S."/>
            <person name="Fernandez E."/>
            <person name="Fukuzawa H."/>
            <person name="Gonzalez-Ballester D."/>
            <person name="Gonzalez-Halphen D."/>
            <person name="Hallmann A."/>
            <person name="Hanikenne M."/>
            <person name="Hippler M."/>
            <person name="Inwood W."/>
            <person name="Jabbari K."/>
            <person name="Kalanon M."/>
            <person name="Kuras R."/>
            <person name="Lefebvre P.A."/>
            <person name="Lemaire S.D."/>
            <person name="Lobanov A.V."/>
            <person name="Lohr M."/>
            <person name="Manuell A."/>
            <person name="Meier I."/>
            <person name="Mets L."/>
            <person name="Mittag M."/>
            <person name="Mittelmeier T."/>
            <person name="Moroney J.V."/>
            <person name="Moseley J."/>
            <person name="Napoli C."/>
            <person name="Nedelcu A.M."/>
            <person name="Niyogi K."/>
            <person name="Novoselov S.V."/>
            <person name="Paulsen I.T."/>
            <person name="Pazour G."/>
            <person name="Purton S."/>
            <person name="Ral J.P."/>
            <person name="Riano-Pachon D.M."/>
            <person name="Riekhof W."/>
            <person name="Rymarquis L."/>
            <person name="Schroda M."/>
            <person name="Stern D."/>
            <person name="Umen J."/>
            <person name="Willows R."/>
            <person name="Wilson N."/>
            <person name="Zimmer S.L."/>
            <person name="Allmer J."/>
            <person name="Balk J."/>
            <person name="Bisova K."/>
            <person name="Chen C.J."/>
            <person name="Elias M."/>
            <person name="Gendler K."/>
            <person name="Hauser C."/>
            <person name="Lamb M.R."/>
            <person name="Ledford H."/>
            <person name="Long J.C."/>
            <person name="Minagawa J."/>
            <person name="Page M.D."/>
            <person name="Pan J."/>
            <person name="Pootakham W."/>
            <person name="Roje S."/>
            <person name="Rose A."/>
            <person name="Stahlberg E."/>
            <person name="Terauchi A.M."/>
            <person name="Yang P."/>
            <person name="Ball S."/>
            <person name="Bowler C."/>
            <person name="Dieckmann C.L."/>
            <person name="Gladyshev V.N."/>
            <person name="Green P."/>
            <person name="Jorgensen R."/>
            <person name="Mayfield S."/>
            <person name="Mueller-Roeber B."/>
            <person name="Rajamani S."/>
            <person name="Sayre R.T."/>
            <person name="Brokstein P."/>
            <person name="Dubchak I."/>
            <person name="Goodstein D."/>
            <person name="Hornick L."/>
            <person name="Huang Y.W."/>
            <person name="Jhaveri J."/>
            <person name="Luo Y."/>
            <person name="Martinez D."/>
            <person name="Ngau W.C."/>
            <person name="Otillar B."/>
            <person name="Poliakov A."/>
            <person name="Porter A."/>
            <person name="Szajkowski L."/>
            <person name="Werner G."/>
            <person name="Zhou K."/>
            <person name="Grigoriev I.V."/>
            <person name="Rokhsar D.S."/>
            <person name="Grossman A.R."/>
        </authorList>
    </citation>
    <scope>NUCLEOTIDE SEQUENCE [LARGE SCALE GENOMIC DNA]</scope>
    <source>
        <strain evidence="6">CC-503</strain>
    </source>
</reference>
<dbReference type="GO" id="GO:0004445">
    <property type="term" value="F:inositol-polyphosphate 5-phosphatase activity"/>
    <property type="evidence" value="ECO:0007669"/>
    <property type="project" value="InterPro"/>
</dbReference>
<feature type="region of interest" description="Disordered" evidence="3">
    <location>
        <begin position="25"/>
        <end position="50"/>
    </location>
</feature>
<evidence type="ECO:0000313" key="5">
    <source>
        <dbReference type="EMBL" id="PNW81354.1"/>
    </source>
</evidence>